<reference evidence="4" key="2">
    <citation type="submission" date="2014-09" db="EMBL/GenBank/DDBJ databases">
        <authorList>
            <person name="Gomez-Valero L."/>
        </authorList>
    </citation>
    <scope>NUCLEOTIDE SEQUENCE [LARGE SCALE GENOMIC DNA]</scope>
    <source>
        <strain evidence="4">ATCC33218</strain>
    </source>
</reference>
<feature type="region of interest" description="Disordered" evidence="1">
    <location>
        <begin position="221"/>
        <end position="244"/>
    </location>
</feature>
<dbReference type="EMBL" id="FMVN01000013">
    <property type="protein sequence ID" value="SCY67806.1"/>
    <property type="molecule type" value="Genomic_DNA"/>
</dbReference>
<gene>
    <name evidence="2" type="ORF">LMI_2718</name>
    <name evidence="3" type="ORF">SAMN02982997_02478</name>
</gene>
<keyword evidence="5" id="KW-1185">Reference proteome</keyword>
<dbReference type="PATRIC" id="fig|451.8.peg.2548"/>
<dbReference type="RefSeq" id="WP_045100116.1">
    <property type="nucleotide sequence ID" value="NZ_CP020614.1"/>
</dbReference>
<evidence type="ECO:0000313" key="4">
    <source>
        <dbReference type="Proteomes" id="UP000032414"/>
    </source>
</evidence>
<organism evidence="2 4">
    <name type="scientific">Legionella micdadei</name>
    <name type="common">Tatlockia micdadei</name>
    <dbReference type="NCBI Taxonomy" id="451"/>
    <lineage>
        <taxon>Bacteria</taxon>
        <taxon>Pseudomonadati</taxon>
        <taxon>Pseudomonadota</taxon>
        <taxon>Gammaproteobacteria</taxon>
        <taxon>Legionellales</taxon>
        <taxon>Legionellaceae</taxon>
        <taxon>Legionella</taxon>
    </lineage>
</organism>
<evidence type="ECO:0000313" key="2">
    <source>
        <dbReference type="EMBL" id="CEG61970.1"/>
    </source>
</evidence>
<name>A0A098GJ20_LEGMI</name>
<reference evidence="2" key="1">
    <citation type="submission" date="2014-09" db="EMBL/GenBank/DDBJ databases">
        <authorList>
            <person name="GOMEZ-VALERO Laura"/>
        </authorList>
    </citation>
    <scope>NUCLEOTIDE SEQUENCE</scope>
    <source>
        <strain evidence="2">ATCC33218</strain>
    </source>
</reference>
<evidence type="ECO:0000256" key="1">
    <source>
        <dbReference type="SAM" id="MobiDB-lite"/>
    </source>
</evidence>
<sequence>MKKIKQLKQSSRTILGCCYGYSYFWSRGKLELPETTPELELNDEIELAQFFQVLPSGKSEWIPDVTIDWNKTAIEDNLKKLLVNNNDAVVLKYFGLVGGHALAIKKIDNDLYEFFDCNDGIYSFTSSEFGEIINKITDDFYGKFFYGFGMEKISADENFHPSIIKNTYAAAYLFCARLLTLPIGIGRLVLSFFEYINKQSETKAERLSLFFKQESPEKEERLSQFLQQESTENEPLPLLSADLG</sequence>
<evidence type="ECO:0000313" key="5">
    <source>
        <dbReference type="Proteomes" id="UP000182998"/>
    </source>
</evidence>
<dbReference type="Proteomes" id="UP000032414">
    <property type="component" value="Chromosome I"/>
</dbReference>
<dbReference type="HOGENOM" id="CLU_1137573_0_0_6"/>
<dbReference type="AlphaFoldDB" id="A0A098GJ20"/>
<dbReference type="Proteomes" id="UP000182998">
    <property type="component" value="Unassembled WGS sequence"/>
</dbReference>
<proteinExistence type="predicted"/>
<protein>
    <submittedName>
        <fullName evidence="3">Virulence surface antigen</fullName>
    </submittedName>
</protein>
<reference evidence="3 5" key="3">
    <citation type="submission" date="2016-10" db="EMBL/GenBank/DDBJ databases">
        <authorList>
            <person name="Varghese N."/>
            <person name="Submissions S."/>
        </authorList>
    </citation>
    <scope>NUCLEOTIDE SEQUENCE [LARGE SCALE GENOMIC DNA]</scope>
    <source>
        <strain evidence="3 5">ATCC 33218</strain>
    </source>
</reference>
<accession>A0A098GJ20</accession>
<evidence type="ECO:0000313" key="3">
    <source>
        <dbReference type="EMBL" id="SCY67806.1"/>
    </source>
</evidence>
<dbReference type="KEGG" id="tmc:LMI_2718"/>
<dbReference type="EMBL" id="LN614830">
    <property type="protein sequence ID" value="CEG61970.1"/>
    <property type="molecule type" value="Genomic_DNA"/>
</dbReference>